<gene>
    <name evidence="1" type="ORF">JM48</name>
</gene>
<sequence>MTGIRTLTSEEKWRTSSVTWLTFTKPETTRIMTAATSLTSVPLTKTNSTWRCWKSSFITWSCQPVPTATSAAWASILTTWPWP</sequence>
<dbReference type="GeneID" id="3416574"/>
<accession>G9JM56</accession>
<evidence type="ECO:0000313" key="4">
    <source>
        <dbReference type="Proteomes" id="UP000133219"/>
    </source>
</evidence>
<organism evidence="1 4">
    <name type="scientific">Macaca fuscata rhadinovirus</name>
    <dbReference type="NCBI Taxonomy" id="272551"/>
    <lineage>
        <taxon>Viruses</taxon>
        <taxon>Duplodnaviria</taxon>
        <taxon>Heunggongvirae</taxon>
        <taxon>Peploviricota</taxon>
        <taxon>Herviviricetes</taxon>
        <taxon>Herpesvirales</taxon>
        <taxon>Orthoherpesviridae</taxon>
        <taxon>Gammaherpesvirinae</taxon>
        <taxon>Rhadinovirus</taxon>
        <taxon>Rhadinovirus macacinegamma11</taxon>
        <taxon>macacine gammaherpesvirus 11</taxon>
    </lineage>
</organism>
<protein>
    <submittedName>
        <fullName evidence="1">JM48</fullName>
    </submittedName>
</protein>
<dbReference type="KEGG" id="vg:3416574"/>
<evidence type="ECO:0000313" key="1">
    <source>
        <dbReference type="EMBL" id="AEW87573.1"/>
    </source>
</evidence>
<reference evidence="3 4" key="1">
    <citation type="journal article" date="2013" name="J. Virol.">
        <title>Genomic characterization of Japanese macaque rhadinovirus, a novel herpesvirus isolated from a nonhuman primate with a spontaneous inflammatory demyelinating disease.</title>
        <authorList>
            <person name="Estep R.D."/>
            <person name="Hansen S.G."/>
            <person name="Rogers K.S."/>
            <person name="Axthelm M.K."/>
            <person name="Wong S.W."/>
        </authorList>
    </citation>
    <scope>NUCLEOTIDE SEQUENCE [LARGE SCALE GENOMIC DNA]</scope>
    <source>
        <strain evidence="2">12E2</strain>
        <strain evidence="1">3A1</strain>
    </source>
</reference>
<dbReference type="EMBL" id="JN885137">
    <property type="protein sequence ID" value="AEW87743.1"/>
    <property type="molecule type" value="Genomic_DNA"/>
</dbReference>
<dbReference type="EMBL" id="JN885136">
    <property type="protein sequence ID" value="AEW87573.1"/>
    <property type="molecule type" value="Genomic_DNA"/>
</dbReference>
<proteinExistence type="predicted"/>
<name>G9JM56_9GAMA</name>
<evidence type="ECO:0000313" key="2">
    <source>
        <dbReference type="EMBL" id="AEW87743.1"/>
    </source>
</evidence>
<dbReference type="Proteomes" id="UP000124292">
    <property type="component" value="Genome"/>
</dbReference>
<dbReference type="RefSeq" id="YP_238351.1">
    <property type="nucleotide sequence ID" value="NC_007016.1"/>
</dbReference>
<evidence type="ECO:0000313" key="3">
    <source>
        <dbReference type="Proteomes" id="UP000124292"/>
    </source>
</evidence>
<dbReference type="Proteomes" id="UP000133219">
    <property type="component" value="Segment"/>
</dbReference>